<evidence type="ECO:0000259" key="8">
    <source>
        <dbReference type="Pfam" id="PF07731"/>
    </source>
</evidence>
<dbReference type="HOGENOM" id="CLU_006504_2_1_1"/>
<keyword evidence="11" id="KW-1185">Reference proteome</keyword>
<dbReference type="InterPro" id="IPR011706">
    <property type="entry name" value="Cu-oxidase_C"/>
</dbReference>
<dbReference type="PANTHER" id="PTHR11709:SF511">
    <property type="entry name" value="LACCASE"/>
    <property type="match status" value="1"/>
</dbReference>
<dbReference type="PANTHER" id="PTHR11709">
    <property type="entry name" value="MULTI-COPPER OXIDASE"/>
    <property type="match status" value="1"/>
</dbReference>
<dbReference type="AlphaFoldDB" id="A0A0C2WRG4"/>
<comment type="similarity">
    <text evidence="1">Belongs to the multicopper oxidase family.</text>
</comment>
<keyword evidence="3" id="KW-0560">Oxidoreductase</keyword>
<keyword evidence="4" id="KW-0186">Copper</keyword>
<dbReference type="SUPFAM" id="SSF49503">
    <property type="entry name" value="Cupredoxins"/>
    <property type="match status" value="3"/>
</dbReference>
<dbReference type="PROSITE" id="PS00079">
    <property type="entry name" value="MULTICOPPER_OXIDASE1"/>
    <property type="match status" value="1"/>
</dbReference>
<keyword evidence="2" id="KW-0479">Metal-binding</keyword>
<dbReference type="GO" id="GO:0005507">
    <property type="term" value="F:copper ion binding"/>
    <property type="evidence" value="ECO:0007669"/>
    <property type="project" value="InterPro"/>
</dbReference>
<reference evidence="10 11" key="1">
    <citation type="submission" date="2014-04" db="EMBL/GenBank/DDBJ databases">
        <title>Evolutionary Origins and Diversification of the Mycorrhizal Mutualists.</title>
        <authorList>
            <consortium name="DOE Joint Genome Institute"/>
            <consortium name="Mycorrhizal Genomics Consortium"/>
            <person name="Kohler A."/>
            <person name="Kuo A."/>
            <person name="Nagy L.G."/>
            <person name="Floudas D."/>
            <person name="Copeland A."/>
            <person name="Barry K.W."/>
            <person name="Cichocki N."/>
            <person name="Veneault-Fourrey C."/>
            <person name="LaButti K."/>
            <person name="Lindquist E.A."/>
            <person name="Lipzen A."/>
            <person name="Lundell T."/>
            <person name="Morin E."/>
            <person name="Murat C."/>
            <person name="Riley R."/>
            <person name="Ohm R."/>
            <person name="Sun H."/>
            <person name="Tunlid A."/>
            <person name="Henrissat B."/>
            <person name="Grigoriev I.V."/>
            <person name="Hibbett D.S."/>
            <person name="Martin F."/>
        </authorList>
    </citation>
    <scope>NUCLEOTIDE SEQUENCE [LARGE SCALE GENOMIC DNA]</scope>
    <source>
        <strain evidence="10 11">Koide BX008</strain>
    </source>
</reference>
<evidence type="ECO:0000259" key="9">
    <source>
        <dbReference type="Pfam" id="PF07732"/>
    </source>
</evidence>
<dbReference type="STRING" id="946122.A0A0C2WRG4"/>
<proteinExistence type="inferred from homology"/>
<dbReference type="Pfam" id="PF07732">
    <property type="entry name" value="Cu-oxidase_3"/>
    <property type="match status" value="1"/>
</dbReference>
<dbReference type="Gene3D" id="2.60.40.420">
    <property type="entry name" value="Cupredoxins - blue copper proteins"/>
    <property type="match status" value="3"/>
</dbReference>
<dbReference type="InterPro" id="IPR033138">
    <property type="entry name" value="Cu_oxidase_CS"/>
</dbReference>
<evidence type="ECO:0000256" key="2">
    <source>
        <dbReference type="ARBA" id="ARBA00022723"/>
    </source>
</evidence>
<evidence type="ECO:0000256" key="6">
    <source>
        <dbReference type="ARBA" id="ARBA00023180"/>
    </source>
</evidence>
<dbReference type="InterPro" id="IPR002355">
    <property type="entry name" value="Cu_oxidase_Cu_BS"/>
</dbReference>
<dbReference type="PROSITE" id="PS00080">
    <property type="entry name" value="MULTICOPPER_OXIDASE2"/>
    <property type="match status" value="1"/>
</dbReference>
<dbReference type="EMBL" id="KN818327">
    <property type="protein sequence ID" value="KIL58888.1"/>
    <property type="molecule type" value="Genomic_DNA"/>
</dbReference>
<evidence type="ECO:0000256" key="3">
    <source>
        <dbReference type="ARBA" id="ARBA00023002"/>
    </source>
</evidence>
<sequence length="439" mass="47747">MMTTTSIHWHGIFQTGTSWADGPVGVSQCPIVPGNSFLYQFTVQQAGTFWYHSHHSTQYCDGLRGPLIIYDPNDPLKYLYDVDDETTVIALSEWYHPPSLSQGVNPNYDSTLVNGLGRYIDGPASPLAVINVMHGTRYRIRLVSISCDPDFVFSIDNHTMESLTIIEVDGVEVAPLTVDSIDIYAGQRYSFVLKANQPIDNYWIRSVPGPGPTGFVNNINSAILRYAGALAVDPRTPQTTSVNPLNETGLVPIQNPIAPGAPHPGGADINIYLNITFNNDTSQYFINGATFTPPSVPVLLQILSGARTAQSLLPPGSVYVLPPNKVVEVTIPGGSDDSPHPFHLHGQNFVVIRSAGSTGNDYLHPVRRDVVNTGIAGDNVTFRFNTDNPGPWILHCHIDWHLVLGLAVVFTTDVGNIAALQPPSAWDQLCPKYNASGLP</sequence>
<dbReference type="FunFam" id="2.60.40.420:FF:000045">
    <property type="entry name" value="Laccase 2"/>
    <property type="match status" value="1"/>
</dbReference>
<dbReference type="GO" id="GO:0016491">
    <property type="term" value="F:oxidoreductase activity"/>
    <property type="evidence" value="ECO:0007669"/>
    <property type="project" value="UniProtKB-KW"/>
</dbReference>
<organism evidence="10 11">
    <name type="scientific">Amanita muscaria (strain Koide BX008)</name>
    <dbReference type="NCBI Taxonomy" id="946122"/>
    <lineage>
        <taxon>Eukaryota</taxon>
        <taxon>Fungi</taxon>
        <taxon>Dikarya</taxon>
        <taxon>Basidiomycota</taxon>
        <taxon>Agaricomycotina</taxon>
        <taxon>Agaricomycetes</taxon>
        <taxon>Agaricomycetidae</taxon>
        <taxon>Agaricales</taxon>
        <taxon>Pluteineae</taxon>
        <taxon>Amanitaceae</taxon>
        <taxon>Amanita</taxon>
    </lineage>
</organism>
<dbReference type="Pfam" id="PF00394">
    <property type="entry name" value="Cu-oxidase"/>
    <property type="match status" value="1"/>
</dbReference>
<evidence type="ECO:0000313" key="10">
    <source>
        <dbReference type="EMBL" id="KIL58888.1"/>
    </source>
</evidence>
<gene>
    <name evidence="10" type="ORF">M378DRAFT_15220</name>
</gene>
<dbReference type="CDD" id="cd13903">
    <property type="entry name" value="CuRO_3_Tv-LCC_like"/>
    <property type="match status" value="1"/>
</dbReference>
<protein>
    <submittedName>
        <fullName evidence="10">Multicopper oxidase</fullName>
    </submittedName>
</protein>
<dbReference type="Pfam" id="PF07731">
    <property type="entry name" value="Cu-oxidase_2"/>
    <property type="match status" value="1"/>
</dbReference>
<feature type="domain" description="Plastocyanin-like" evidence="9">
    <location>
        <begin position="3"/>
        <end position="73"/>
    </location>
</feature>
<dbReference type="InterPro" id="IPR045087">
    <property type="entry name" value="Cu-oxidase_fam"/>
</dbReference>
<evidence type="ECO:0000256" key="1">
    <source>
        <dbReference type="ARBA" id="ARBA00010609"/>
    </source>
</evidence>
<keyword evidence="6" id="KW-0325">Glycoprotein</keyword>
<name>A0A0C2WRG4_AMAMK</name>
<evidence type="ECO:0000313" key="11">
    <source>
        <dbReference type="Proteomes" id="UP000054549"/>
    </source>
</evidence>
<feature type="domain" description="Plastocyanin-like" evidence="8">
    <location>
        <begin position="292"/>
        <end position="414"/>
    </location>
</feature>
<dbReference type="InterPro" id="IPR001117">
    <property type="entry name" value="Cu-oxidase_2nd"/>
</dbReference>
<dbReference type="InterPro" id="IPR011707">
    <property type="entry name" value="Cu-oxidase-like_N"/>
</dbReference>
<dbReference type="Proteomes" id="UP000054549">
    <property type="component" value="Unassembled WGS sequence"/>
</dbReference>
<evidence type="ECO:0000256" key="5">
    <source>
        <dbReference type="ARBA" id="ARBA00023157"/>
    </source>
</evidence>
<accession>A0A0C2WRG4</accession>
<evidence type="ECO:0000259" key="7">
    <source>
        <dbReference type="Pfam" id="PF00394"/>
    </source>
</evidence>
<dbReference type="OrthoDB" id="2121828at2759"/>
<feature type="domain" description="Plastocyanin-like" evidence="7">
    <location>
        <begin position="86"/>
        <end position="229"/>
    </location>
</feature>
<dbReference type="InParanoid" id="A0A0C2WRG4"/>
<keyword evidence="5" id="KW-1015">Disulfide bond</keyword>
<evidence type="ECO:0000256" key="4">
    <source>
        <dbReference type="ARBA" id="ARBA00023008"/>
    </source>
</evidence>
<dbReference type="InterPro" id="IPR008972">
    <property type="entry name" value="Cupredoxin"/>
</dbReference>